<comment type="subcellular location">
    <subcellularLocation>
        <location evidence="1">Nucleus</location>
    </subcellularLocation>
</comment>
<dbReference type="InterPro" id="IPR005120">
    <property type="entry name" value="UPF3_dom"/>
</dbReference>
<evidence type="ECO:0000256" key="5">
    <source>
        <dbReference type="SAM" id="MobiDB-lite"/>
    </source>
</evidence>
<evidence type="ECO:0000313" key="8">
    <source>
        <dbReference type="Proteomes" id="UP000634136"/>
    </source>
</evidence>
<feature type="compositionally biased region" description="Polar residues" evidence="5">
    <location>
        <begin position="348"/>
        <end position="364"/>
    </location>
</feature>
<reference evidence="7" key="1">
    <citation type="submission" date="2020-09" db="EMBL/GenBank/DDBJ databases">
        <title>Genome-Enabled Discovery of Anthraquinone Biosynthesis in Senna tora.</title>
        <authorList>
            <person name="Kang S.-H."/>
            <person name="Pandey R.P."/>
            <person name="Lee C.-M."/>
            <person name="Sim J.-S."/>
            <person name="Jeong J.-T."/>
            <person name="Choi B.-S."/>
            <person name="Jung M."/>
            <person name="Ginzburg D."/>
            <person name="Zhao K."/>
            <person name="Won S.Y."/>
            <person name="Oh T.-J."/>
            <person name="Yu Y."/>
            <person name="Kim N.-H."/>
            <person name="Lee O.R."/>
            <person name="Lee T.-H."/>
            <person name="Bashyal P."/>
            <person name="Kim T.-S."/>
            <person name="Lee W.-H."/>
            <person name="Kawkins C."/>
            <person name="Kim C.-K."/>
            <person name="Kim J.S."/>
            <person name="Ahn B.O."/>
            <person name="Rhee S.Y."/>
            <person name="Sohng J.K."/>
        </authorList>
    </citation>
    <scope>NUCLEOTIDE SEQUENCE</scope>
    <source>
        <tissue evidence="7">Leaf</tissue>
    </source>
</reference>
<dbReference type="AlphaFoldDB" id="A0A834XCW9"/>
<keyword evidence="3" id="KW-0866">Nonsense-mediated mRNA decay</keyword>
<feature type="compositionally biased region" description="Low complexity" evidence="5">
    <location>
        <begin position="199"/>
        <end position="214"/>
    </location>
</feature>
<feature type="region of interest" description="Disordered" evidence="5">
    <location>
        <begin position="417"/>
        <end position="527"/>
    </location>
</feature>
<dbReference type="Gene3D" id="3.30.70.330">
    <property type="match status" value="1"/>
</dbReference>
<dbReference type="OrthoDB" id="18087at2759"/>
<comment type="caution">
    <text evidence="7">The sequence shown here is derived from an EMBL/GenBank/DDBJ whole genome shotgun (WGS) entry which is preliminary data.</text>
</comment>
<dbReference type="EMBL" id="JAAIUW010000002">
    <property type="protein sequence ID" value="KAF7842799.1"/>
    <property type="molecule type" value="Genomic_DNA"/>
</dbReference>
<protein>
    <submittedName>
        <fullName evidence="7">Regulator of nonsense transcripts UPF3-like isoform X1</fullName>
    </submittedName>
</protein>
<organism evidence="7 8">
    <name type="scientific">Senna tora</name>
    <dbReference type="NCBI Taxonomy" id="362788"/>
    <lineage>
        <taxon>Eukaryota</taxon>
        <taxon>Viridiplantae</taxon>
        <taxon>Streptophyta</taxon>
        <taxon>Embryophyta</taxon>
        <taxon>Tracheophyta</taxon>
        <taxon>Spermatophyta</taxon>
        <taxon>Magnoliopsida</taxon>
        <taxon>eudicotyledons</taxon>
        <taxon>Gunneridae</taxon>
        <taxon>Pentapetalae</taxon>
        <taxon>rosids</taxon>
        <taxon>fabids</taxon>
        <taxon>Fabales</taxon>
        <taxon>Fabaceae</taxon>
        <taxon>Caesalpinioideae</taxon>
        <taxon>Cassia clade</taxon>
        <taxon>Senna</taxon>
    </lineage>
</organism>
<dbReference type="GO" id="GO:0000184">
    <property type="term" value="P:nuclear-transcribed mRNA catabolic process, nonsense-mediated decay"/>
    <property type="evidence" value="ECO:0007669"/>
    <property type="project" value="UniProtKB-KW"/>
</dbReference>
<evidence type="ECO:0000256" key="2">
    <source>
        <dbReference type="ARBA" id="ARBA00005991"/>
    </source>
</evidence>
<dbReference type="Proteomes" id="UP000634136">
    <property type="component" value="Unassembled WGS sequence"/>
</dbReference>
<comment type="similarity">
    <text evidence="2">Belongs to the RENT3 family.</text>
</comment>
<dbReference type="GO" id="GO:0005737">
    <property type="term" value="C:cytoplasm"/>
    <property type="evidence" value="ECO:0007669"/>
    <property type="project" value="TreeGrafter"/>
</dbReference>
<feature type="region of interest" description="Disordered" evidence="5">
    <location>
        <begin position="174"/>
        <end position="224"/>
    </location>
</feature>
<proteinExistence type="inferred from homology"/>
<keyword evidence="8" id="KW-1185">Reference proteome</keyword>
<dbReference type="GO" id="GO:0005730">
    <property type="term" value="C:nucleolus"/>
    <property type="evidence" value="ECO:0007669"/>
    <property type="project" value="TreeGrafter"/>
</dbReference>
<dbReference type="PANTHER" id="PTHR13112">
    <property type="entry name" value="UPF3 REGULATOR OF NONSENSE TRANSCRIPTS-LIKE PROTEIN"/>
    <property type="match status" value="1"/>
</dbReference>
<dbReference type="CDD" id="cd12455">
    <property type="entry name" value="RRM_like_Smg4_UPF3"/>
    <property type="match status" value="1"/>
</dbReference>
<feature type="compositionally biased region" description="Low complexity" evidence="5">
    <location>
        <begin position="422"/>
        <end position="440"/>
    </location>
</feature>
<sequence length="527" mass="58443">MRGALDRTKVVLRHLPPTISRATLLDQIDATFEGRYNWVSVHPGKSRFGIVFLLVLELIFSLKHQSYSTAYIDFKNPEDVIEFAEFFDGHVFVNEKGSQFKVIVEYAPSQRVPKHLSKKDVREGTIYKDSEYLEFLENLAKPIENLPSAEIQLERKEAERSGVAKDNPVVTPLMDFVRQKRASKGSRKSLSNGKVSRRGGALSTGSPSSGSLRRGSGKKKVSTTMYVVRDSAKSATVKDKSTYVLVPKQGDRLLSDRTTDGNQAFEDESASSSGVSGPNDVGKKKVLLLKGRRREIITVSDSDSMSQQHSVTSSSKMIFGSTAPKQNQRQEGSGRIIRRILSNKDLRQSQLSRPYSEQQIQTYNQEKEKRPPRPSHVQLITKGTNGISEDKTGINDLQVFSERQETGIRNKDRADRGVWTYSSNGGDDSLSSASSQVDSVKGSHAELKHDMRNAKRGEVKTLGSLRSSQSSENGFSKHFGRRGPTHGMKDGDGFSVSSEGKHPRRSNASVYGSHEKQVWVQKASSGT</sequence>
<evidence type="ECO:0000313" key="7">
    <source>
        <dbReference type="EMBL" id="KAF7842799.1"/>
    </source>
</evidence>
<keyword evidence="4" id="KW-0539">Nucleus</keyword>
<gene>
    <name evidence="7" type="ORF">G2W53_005097</name>
</gene>
<name>A0A834XCW9_9FABA</name>
<feature type="compositionally biased region" description="Basic and acidic residues" evidence="5">
    <location>
        <begin position="441"/>
        <end position="459"/>
    </location>
</feature>
<dbReference type="InterPro" id="IPR012677">
    <property type="entry name" value="Nucleotide-bd_a/b_plait_sf"/>
</dbReference>
<dbReference type="Pfam" id="PF03467">
    <property type="entry name" value="Smg4_UPF3"/>
    <property type="match status" value="1"/>
</dbReference>
<evidence type="ECO:0000259" key="6">
    <source>
        <dbReference type="Pfam" id="PF03467"/>
    </source>
</evidence>
<evidence type="ECO:0000256" key="4">
    <source>
        <dbReference type="ARBA" id="ARBA00023242"/>
    </source>
</evidence>
<dbReference type="InterPro" id="IPR039722">
    <property type="entry name" value="Upf3"/>
</dbReference>
<dbReference type="GO" id="GO:0003729">
    <property type="term" value="F:mRNA binding"/>
    <property type="evidence" value="ECO:0007669"/>
    <property type="project" value="TreeGrafter"/>
</dbReference>
<dbReference type="GO" id="GO:0045727">
    <property type="term" value="P:positive regulation of translation"/>
    <property type="evidence" value="ECO:0007669"/>
    <property type="project" value="TreeGrafter"/>
</dbReference>
<dbReference type="PANTHER" id="PTHR13112:SF0">
    <property type="entry name" value="FI21285P1"/>
    <property type="match status" value="1"/>
</dbReference>
<feature type="domain" description="UPF3" evidence="6">
    <location>
        <begin position="7"/>
        <end position="182"/>
    </location>
</feature>
<feature type="region of interest" description="Disordered" evidence="5">
    <location>
        <begin position="341"/>
        <end position="395"/>
    </location>
</feature>
<accession>A0A834XCW9</accession>
<dbReference type="SUPFAM" id="SSF54928">
    <property type="entry name" value="RNA-binding domain, RBD"/>
    <property type="match status" value="1"/>
</dbReference>
<dbReference type="InterPro" id="IPR035979">
    <property type="entry name" value="RBD_domain_sf"/>
</dbReference>
<evidence type="ECO:0000256" key="3">
    <source>
        <dbReference type="ARBA" id="ARBA00023161"/>
    </source>
</evidence>
<feature type="region of interest" description="Disordered" evidence="5">
    <location>
        <begin position="253"/>
        <end position="280"/>
    </location>
</feature>
<evidence type="ECO:0000256" key="1">
    <source>
        <dbReference type="ARBA" id="ARBA00004123"/>
    </source>
</evidence>
<feature type="compositionally biased region" description="Polar residues" evidence="5">
    <location>
        <begin position="464"/>
        <end position="474"/>
    </location>
</feature>